<proteinExistence type="predicted"/>
<dbReference type="EMBL" id="GBXM01015913">
    <property type="protein sequence ID" value="JAH92664.1"/>
    <property type="molecule type" value="Transcribed_RNA"/>
</dbReference>
<organism evidence="1">
    <name type="scientific">Anguilla anguilla</name>
    <name type="common">European freshwater eel</name>
    <name type="synonym">Muraena anguilla</name>
    <dbReference type="NCBI Taxonomy" id="7936"/>
    <lineage>
        <taxon>Eukaryota</taxon>
        <taxon>Metazoa</taxon>
        <taxon>Chordata</taxon>
        <taxon>Craniata</taxon>
        <taxon>Vertebrata</taxon>
        <taxon>Euteleostomi</taxon>
        <taxon>Actinopterygii</taxon>
        <taxon>Neopterygii</taxon>
        <taxon>Teleostei</taxon>
        <taxon>Anguilliformes</taxon>
        <taxon>Anguillidae</taxon>
        <taxon>Anguilla</taxon>
    </lineage>
</organism>
<reference evidence="1" key="1">
    <citation type="submission" date="2014-11" db="EMBL/GenBank/DDBJ databases">
        <authorList>
            <person name="Amaro Gonzalez C."/>
        </authorList>
    </citation>
    <scope>NUCLEOTIDE SEQUENCE</scope>
</reference>
<evidence type="ECO:0000313" key="1">
    <source>
        <dbReference type="EMBL" id="JAH92664.1"/>
    </source>
</evidence>
<reference evidence="1" key="2">
    <citation type="journal article" date="2015" name="Fish Shellfish Immunol.">
        <title>Early steps in the European eel (Anguilla anguilla)-Vibrio vulnificus interaction in the gills: Role of the RtxA13 toxin.</title>
        <authorList>
            <person name="Callol A."/>
            <person name="Pajuelo D."/>
            <person name="Ebbesson L."/>
            <person name="Teles M."/>
            <person name="MacKenzie S."/>
            <person name="Amaro C."/>
        </authorList>
    </citation>
    <scope>NUCLEOTIDE SEQUENCE</scope>
</reference>
<sequence length="122" mass="13877">MLSCFFFSKHRKMTTTEVCFQECRIKISDTFKSEFEQSTDPCLIYSIGGVGKEERREFALRLSLNVVLTTYFMQAVCHFCFEVFYTQVTEGNGIGPPAHNPKATVKTSTVFYSVFSGMYAVS</sequence>
<protein>
    <submittedName>
        <fullName evidence="1">Uncharacterized protein</fullName>
    </submittedName>
</protein>
<name>A0A0E9WQG0_ANGAN</name>
<dbReference type="AlphaFoldDB" id="A0A0E9WQG0"/>
<accession>A0A0E9WQG0</accession>